<evidence type="ECO:0000313" key="2">
    <source>
        <dbReference type="Proteomes" id="UP000198902"/>
    </source>
</evidence>
<evidence type="ECO:0000313" key="1">
    <source>
        <dbReference type="EMBL" id="CQR50689.1"/>
    </source>
</evidence>
<dbReference type="EMBL" id="CSTE01000002">
    <property type="protein sequence ID" value="CQR50689.1"/>
    <property type="molecule type" value="Genomic_DNA"/>
</dbReference>
<protein>
    <submittedName>
        <fullName evidence="1">Uncharacterized protein</fullName>
    </submittedName>
</protein>
<reference evidence="2" key="1">
    <citation type="submission" date="2015-03" db="EMBL/GenBank/DDBJ databases">
        <authorList>
            <person name="Urmite Genomes"/>
        </authorList>
    </citation>
    <scope>NUCLEOTIDE SEQUENCE [LARGE SCALE GENOMIC DNA]</scope>
    <source>
        <strain evidence="2">Arc-Hr</strain>
    </source>
</reference>
<keyword evidence="2" id="KW-1185">Reference proteome</keyword>
<dbReference type="Proteomes" id="UP000198902">
    <property type="component" value="Unassembled WGS sequence"/>
</dbReference>
<gene>
    <name evidence="1" type="ORF">BN996_02172</name>
</gene>
<dbReference type="AlphaFoldDB" id="A0A0D6JS63"/>
<name>A0A0D6JS63_9EURY</name>
<proteinExistence type="predicted"/>
<organism evidence="1 2">
    <name type="scientific">Haloferax massiliensis</name>
    <dbReference type="NCBI Taxonomy" id="1476858"/>
    <lineage>
        <taxon>Archaea</taxon>
        <taxon>Methanobacteriati</taxon>
        <taxon>Methanobacteriota</taxon>
        <taxon>Stenosarchaea group</taxon>
        <taxon>Halobacteria</taxon>
        <taxon>Halobacteriales</taxon>
        <taxon>Haloferacaceae</taxon>
        <taxon>Haloferax</taxon>
    </lineage>
</organism>
<accession>A0A0D6JS63</accession>
<dbReference type="OrthoDB" id="169621at2157"/>
<dbReference type="RefSeq" id="WP_089778880.1">
    <property type="nucleotide sequence ID" value="NZ_CABLRR010000002.1"/>
</dbReference>
<sequence length="240" mass="27603">MTETKRALWDRFVDRFVDAADPISLFETTADGTVETIAYGRSGRRTLRRGERMERRLREAGGRVVADYDRREGRYEGLVYMMYTLDGDEVVPRYLGKCGKFGASGTDLNSNLKNVDTNDGKLARWGYGNYYHFGDLSSAAFRDDGSGKYDRWLDALFASTDPPRLREPVYFWVEPWAVGTEGPYPDTRPYLEELEYQLIGIAFELYPERLLNTEGVPTNPEAYAKMRGWTDREDARLSDF</sequence>